<evidence type="ECO:0000256" key="18">
    <source>
        <dbReference type="ARBA" id="ARBA00051403"/>
    </source>
</evidence>
<evidence type="ECO:0000256" key="6">
    <source>
        <dbReference type="ARBA" id="ARBA00022475"/>
    </source>
</evidence>
<dbReference type="FunFam" id="1.20.1250.20:FF:000067">
    <property type="entry name" value="sialin isoform X2"/>
    <property type="match status" value="1"/>
</dbReference>
<evidence type="ECO:0000256" key="3">
    <source>
        <dbReference type="ARBA" id="ARBA00004638"/>
    </source>
</evidence>
<keyword evidence="7 26" id="KW-0812">Transmembrane</keyword>
<keyword evidence="12" id="KW-0325">Glycoprotein</keyword>
<keyword evidence="11 26" id="KW-0472">Membrane</keyword>
<evidence type="ECO:0000256" key="12">
    <source>
        <dbReference type="ARBA" id="ARBA00023180"/>
    </source>
</evidence>
<dbReference type="Gene3D" id="1.20.1250.20">
    <property type="entry name" value="MFS general substrate transporter like domains"/>
    <property type="match status" value="2"/>
</dbReference>
<keyword evidence="6" id="KW-1003">Cell membrane</keyword>
<dbReference type="GO" id="GO:0005765">
    <property type="term" value="C:lysosomal membrane"/>
    <property type="evidence" value="ECO:0007669"/>
    <property type="project" value="UniProtKB-SubCell"/>
</dbReference>
<evidence type="ECO:0000256" key="20">
    <source>
        <dbReference type="ARBA" id="ARBA00051612"/>
    </source>
</evidence>
<dbReference type="KEGG" id="btab:109042229"/>
<proteinExistence type="predicted"/>
<keyword evidence="8" id="KW-0769">Symport</keyword>
<evidence type="ECO:0000256" key="23">
    <source>
        <dbReference type="ARBA" id="ARBA00080244"/>
    </source>
</evidence>
<keyword evidence="29" id="KW-1185">Reference proteome</keyword>
<feature type="transmembrane region" description="Helical" evidence="26">
    <location>
        <begin position="309"/>
        <end position="329"/>
    </location>
</feature>
<dbReference type="InterPro" id="IPR020846">
    <property type="entry name" value="MFS_dom"/>
</dbReference>
<dbReference type="Pfam" id="PF07690">
    <property type="entry name" value="MFS_1"/>
    <property type="match status" value="1"/>
</dbReference>
<comment type="catalytic activity">
    <reaction evidence="17">
        <text>N-acetylneuraminate(in) + H(+)(in) = N-acetylneuraminate(out) + H(+)(out)</text>
        <dbReference type="Rhea" id="RHEA:28987"/>
        <dbReference type="ChEBI" id="CHEBI:15378"/>
        <dbReference type="ChEBI" id="CHEBI:35418"/>
    </reaction>
    <physiologicalReaction direction="right-to-left" evidence="17">
        <dbReference type="Rhea" id="RHEA:28989"/>
    </physiologicalReaction>
</comment>
<comment type="subcellular location">
    <subcellularLocation>
        <location evidence="2">Basolateral cell membrane</location>
        <topology evidence="2">Multi-pass membrane protein</topology>
    </subcellularLocation>
    <subcellularLocation>
        <location evidence="3">Cytoplasmic vesicle</location>
        <location evidence="3">Secretory vesicle membrane</location>
        <topology evidence="3">Multi-pass membrane protein</topology>
    </subcellularLocation>
    <subcellularLocation>
        <location evidence="1">Cytoplasmic vesicle</location>
        <location evidence="1">Secretory vesicle</location>
        <location evidence="1">Synaptic vesicle membrane</location>
    </subcellularLocation>
    <subcellularLocation>
        <location evidence="4">Lysosome membrane</location>
    </subcellularLocation>
</comment>
<feature type="transmembrane region" description="Helical" evidence="26">
    <location>
        <begin position="206"/>
        <end position="224"/>
    </location>
</feature>
<dbReference type="GO" id="GO:0030672">
    <property type="term" value="C:synaptic vesicle membrane"/>
    <property type="evidence" value="ECO:0007669"/>
    <property type="project" value="UniProtKB-SubCell"/>
</dbReference>
<dbReference type="PANTHER" id="PTHR11662:SF455">
    <property type="entry name" value="GH23975P"/>
    <property type="match status" value="1"/>
</dbReference>
<comment type="function">
    <text evidence="21">Receptor for CM101, a polysaccharide produced by group B Streptococcus with antipathoangiogenic properties.</text>
</comment>
<feature type="domain" description="Major facilitator superfamily (MFS) profile" evidence="27">
    <location>
        <begin position="28"/>
        <end position="458"/>
    </location>
</feature>
<dbReference type="GO" id="GO:0046942">
    <property type="term" value="P:carboxylic acid transport"/>
    <property type="evidence" value="ECO:0007669"/>
    <property type="project" value="UniProtKB-ARBA"/>
</dbReference>
<dbReference type="EMBL" id="OU963866">
    <property type="protein sequence ID" value="CAH0390008.1"/>
    <property type="molecule type" value="Genomic_DNA"/>
</dbReference>
<dbReference type="InterPro" id="IPR036259">
    <property type="entry name" value="MFS_trans_sf"/>
</dbReference>
<dbReference type="SUPFAM" id="SSF103473">
    <property type="entry name" value="MFS general substrate transporter"/>
    <property type="match status" value="1"/>
</dbReference>
<evidence type="ECO:0000256" key="24">
    <source>
        <dbReference type="ARBA" id="ARBA00081195"/>
    </source>
</evidence>
<evidence type="ECO:0000256" key="10">
    <source>
        <dbReference type="ARBA" id="ARBA00023018"/>
    </source>
</evidence>
<feature type="transmembrane region" description="Helical" evidence="26">
    <location>
        <begin position="366"/>
        <end position="387"/>
    </location>
</feature>
<evidence type="ECO:0000313" key="28">
    <source>
        <dbReference type="EMBL" id="CAH0390008.1"/>
    </source>
</evidence>
<comment type="catalytic activity">
    <reaction evidence="16">
        <text>L-aspartate(out) = L-aspartate(in)</text>
        <dbReference type="Rhea" id="RHEA:66332"/>
        <dbReference type="ChEBI" id="CHEBI:29991"/>
    </reaction>
    <physiologicalReaction direction="left-to-right" evidence="16">
        <dbReference type="Rhea" id="RHEA:66333"/>
    </physiologicalReaction>
</comment>
<feature type="transmembrane region" description="Helical" evidence="26">
    <location>
        <begin position="341"/>
        <end position="360"/>
    </location>
</feature>
<comment type="catalytic activity">
    <reaction evidence="15">
        <text>2 nitrate(out) + H(+)(out) = 2 nitrate(in) + H(+)(in)</text>
        <dbReference type="Rhea" id="RHEA:71539"/>
        <dbReference type="ChEBI" id="CHEBI:15378"/>
        <dbReference type="ChEBI" id="CHEBI:17632"/>
    </reaction>
    <physiologicalReaction direction="left-to-right" evidence="15">
        <dbReference type="Rhea" id="RHEA:71540"/>
    </physiologicalReaction>
</comment>
<dbReference type="Proteomes" id="UP001152759">
    <property type="component" value="Chromosome 5"/>
</dbReference>
<sequence>MEYNNKTDLPKPPLHDSKWYIFKRKRYLVSFLAFFGFMNMYAIRVNLSVAIVAMTSEQISVVKLENGTTISAMVQEFDWDPKLRGMVLGSFFYGYISTQILGAYLSRRFGGARLFGIGVAASALFTLITPPLARLNVYFLVALRILEGMFQGVTFPCLDAVWSQWAPPMERTQLASIATSGIYVGLVVTNPICGILAQIFGWAADFYVTGLIALFWSIIWFWVVKDRPEDDPHISTEEMNYIHASLSGSSSDSKMSVPWRSILTSMPVWAIAVAMFTEDLGFYTLLMQLPTFMKEMLNFDLAEAGLLSALPYVGSSLMMQIAGFFIDWVRASYLTTKHARKFFLCTAFTCQAICIFTVSYMSTSVGVLLCLIISCSVAAFAISSYGVNNLDIAPQYASILKGLDNTFSQLAGVISPTLAGYLVQHKHEASEWKNMFLITSCVYMFGAIFYGIFGDGEVQSWAKNEARLLRGKNEPKETEKQEAEV</sequence>
<feature type="transmembrane region" description="Helical" evidence="26">
    <location>
        <begin position="174"/>
        <end position="200"/>
    </location>
</feature>
<keyword evidence="10" id="KW-0770">Synapse</keyword>
<comment type="catalytic activity">
    <reaction evidence="20">
        <text>D-glucuronate(out) + H(+)(out) = D-glucuronate(in) + H(+)(in)</text>
        <dbReference type="Rhea" id="RHEA:72591"/>
        <dbReference type="ChEBI" id="CHEBI:15378"/>
        <dbReference type="ChEBI" id="CHEBI:58720"/>
    </reaction>
    <physiologicalReaction direction="left-to-right" evidence="20">
        <dbReference type="Rhea" id="RHEA:72592"/>
    </physiologicalReaction>
</comment>
<name>A0A9P0AEQ1_BEMTA</name>
<evidence type="ECO:0000256" key="15">
    <source>
        <dbReference type="ARBA" id="ARBA00050101"/>
    </source>
</evidence>
<dbReference type="GO" id="GO:0015293">
    <property type="term" value="F:symporter activity"/>
    <property type="evidence" value="ECO:0007669"/>
    <property type="project" value="UniProtKB-KW"/>
</dbReference>
<evidence type="ECO:0000313" key="29">
    <source>
        <dbReference type="Proteomes" id="UP001152759"/>
    </source>
</evidence>
<evidence type="ECO:0000256" key="21">
    <source>
        <dbReference type="ARBA" id="ARBA00056891"/>
    </source>
</evidence>
<evidence type="ECO:0000256" key="11">
    <source>
        <dbReference type="ARBA" id="ARBA00023136"/>
    </source>
</evidence>
<keyword evidence="5" id="KW-0813">Transport</keyword>
<feature type="transmembrane region" description="Helical" evidence="26">
    <location>
        <begin position="27"/>
        <end position="54"/>
    </location>
</feature>
<dbReference type="GO" id="GO:0006820">
    <property type="term" value="P:monoatomic anion transport"/>
    <property type="evidence" value="ECO:0007669"/>
    <property type="project" value="TreeGrafter"/>
</dbReference>
<keyword evidence="13" id="KW-0458">Lysosome</keyword>
<evidence type="ECO:0000256" key="17">
    <source>
        <dbReference type="ARBA" id="ARBA00050625"/>
    </source>
</evidence>
<gene>
    <name evidence="28" type="ORF">BEMITA_LOCUS8777</name>
</gene>
<evidence type="ECO:0000256" key="9">
    <source>
        <dbReference type="ARBA" id="ARBA00022989"/>
    </source>
</evidence>
<keyword evidence="14" id="KW-0968">Cytoplasmic vesicle</keyword>
<evidence type="ECO:0000256" key="16">
    <source>
        <dbReference type="ARBA" id="ARBA00050554"/>
    </source>
</evidence>
<protein>
    <recommendedName>
        <fullName evidence="22">Sialin</fullName>
    </recommendedName>
    <alternativeName>
        <fullName evidence="25">H(+)/nitrate cotransporter</fullName>
    </alternativeName>
    <alternativeName>
        <fullName evidence="23">H(+)/sialic acid cotransporter</fullName>
    </alternativeName>
    <alternativeName>
        <fullName evidence="24">Vesicular excitatory amino acid transporter</fullName>
    </alternativeName>
</protein>
<feature type="transmembrane region" description="Helical" evidence="26">
    <location>
        <begin position="268"/>
        <end position="289"/>
    </location>
</feature>
<evidence type="ECO:0000256" key="5">
    <source>
        <dbReference type="ARBA" id="ARBA00022448"/>
    </source>
</evidence>
<evidence type="ECO:0000256" key="26">
    <source>
        <dbReference type="SAM" id="Phobius"/>
    </source>
</evidence>
<organism evidence="28 29">
    <name type="scientific">Bemisia tabaci</name>
    <name type="common">Sweetpotato whitefly</name>
    <name type="synonym">Aleurodes tabaci</name>
    <dbReference type="NCBI Taxonomy" id="7038"/>
    <lineage>
        <taxon>Eukaryota</taxon>
        <taxon>Metazoa</taxon>
        <taxon>Ecdysozoa</taxon>
        <taxon>Arthropoda</taxon>
        <taxon>Hexapoda</taxon>
        <taxon>Insecta</taxon>
        <taxon>Pterygota</taxon>
        <taxon>Neoptera</taxon>
        <taxon>Paraneoptera</taxon>
        <taxon>Hemiptera</taxon>
        <taxon>Sternorrhyncha</taxon>
        <taxon>Aleyrodoidea</taxon>
        <taxon>Aleyrodidae</taxon>
        <taxon>Aleyrodinae</taxon>
        <taxon>Bemisia</taxon>
    </lineage>
</organism>
<evidence type="ECO:0000256" key="8">
    <source>
        <dbReference type="ARBA" id="ARBA00022847"/>
    </source>
</evidence>
<evidence type="ECO:0000259" key="27">
    <source>
        <dbReference type="PROSITE" id="PS50850"/>
    </source>
</evidence>
<dbReference type="GO" id="GO:0016323">
    <property type="term" value="C:basolateral plasma membrane"/>
    <property type="evidence" value="ECO:0007669"/>
    <property type="project" value="UniProtKB-SubCell"/>
</dbReference>
<evidence type="ECO:0000256" key="19">
    <source>
        <dbReference type="ARBA" id="ARBA00051447"/>
    </source>
</evidence>
<comment type="catalytic activity">
    <reaction evidence="19">
        <text>L-glutamate(out) = L-glutamate(in)</text>
        <dbReference type="Rhea" id="RHEA:66336"/>
        <dbReference type="ChEBI" id="CHEBI:29985"/>
    </reaction>
    <physiologicalReaction direction="left-to-right" evidence="19">
        <dbReference type="Rhea" id="RHEA:66337"/>
    </physiologicalReaction>
</comment>
<evidence type="ECO:0000256" key="22">
    <source>
        <dbReference type="ARBA" id="ARBA00069713"/>
    </source>
</evidence>
<dbReference type="PANTHER" id="PTHR11662">
    <property type="entry name" value="SOLUTE CARRIER FAMILY 17"/>
    <property type="match status" value="1"/>
</dbReference>
<evidence type="ECO:0000256" key="1">
    <source>
        <dbReference type="ARBA" id="ARBA00004432"/>
    </source>
</evidence>
<dbReference type="CDD" id="cd17318">
    <property type="entry name" value="MFS_SLC17"/>
    <property type="match status" value="1"/>
</dbReference>
<accession>A0A9P0AEQ1</accession>
<dbReference type="InterPro" id="IPR011701">
    <property type="entry name" value="MFS"/>
</dbReference>
<feature type="transmembrane region" description="Helical" evidence="26">
    <location>
        <begin position="86"/>
        <end position="105"/>
    </location>
</feature>
<keyword evidence="9 26" id="KW-1133">Transmembrane helix</keyword>
<evidence type="ECO:0000256" key="13">
    <source>
        <dbReference type="ARBA" id="ARBA00023228"/>
    </source>
</evidence>
<feature type="transmembrane region" description="Helical" evidence="26">
    <location>
        <begin position="435"/>
        <end position="453"/>
    </location>
</feature>
<evidence type="ECO:0000256" key="4">
    <source>
        <dbReference type="ARBA" id="ARBA00004656"/>
    </source>
</evidence>
<evidence type="ECO:0000256" key="2">
    <source>
        <dbReference type="ARBA" id="ARBA00004554"/>
    </source>
</evidence>
<evidence type="ECO:0000256" key="7">
    <source>
        <dbReference type="ARBA" id="ARBA00022692"/>
    </source>
</evidence>
<evidence type="ECO:0000256" key="14">
    <source>
        <dbReference type="ARBA" id="ARBA00023329"/>
    </source>
</evidence>
<evidence type="ECO:0000256" key="25">
    <source>
        <dbReference type="ARBA" id="ARBA00081925"/>
    </source>
</evidence>
<dbReference type="AlphaFoldDB" id="A0A9P0AEQ1"/>
<dbReference type="InterPro" id="IPR050382">
    <property type="entry name" value="MFS_Na/Anion_cotransporter"/>
</dbReference>
<dbReference type="PROSITE" id="PS50850">
    <property type="entry name" value="MFS"/>
    <property type="match status" value="1"/>
</dbReference>
<comment type="catalytic activity">
    <reaction evidence="18">
        <text>N-acetyl-L-aspartyl-L-glutamate(out) = N-acetyl-L-aspartyl-L-glutamate(in)</text>
        <dbReference type="Rhea" id="RHEA:72599"/>
        <dbReference type="ChEBI" id="CHEBI:76931"/>
    </reaction>
    <physiologicalReaction direction="left-to-right" evidence="18">
        <dbReference type="Rhea" id="RHEA:72600"/>
    </physiologicalReaction>
</comment>
<dbReference type="FunFam" id="1.20.1250.20:FF:000003">
    <property type="entry name" value="Solute carrier family 17 member 3"/>
    <property type="match status" value="1"/>
</dbReference>
<reference evidence="28" key="1">
    <citation type="submission" date="2021-12" db="EMBL/GenBank/DDBJ databases">
        <authorList>
            <person name="King R."/>
        </authorList>
    </citation>
    <scope>NUCLEOTIDE SEQUENCE</scope>
</reference>